<dbReference type="PROSITE" id="PS50850">
    <property type="entry name" value="MFS"/>
    <property type="match status" value="1"/>
</dbReference>
<keyword evidence="2" id="KW-0813">Transport</keyword>
<dbReference type="PANTHER" id="PTHR23508">
    <property type="entry name" value="CARBOXYLIC ACID TRANSPORTER PROTEIN HOMOLOG"/>
    <property type="match status" value="1"/>
</dbReference>
<feature type="domain" description="Major facilitator superfamily (MFS) profile" evidence="7">
    <location>
        <begin position="12"/>
        <end position="397"/>
    </location>
</feature>
<gene>
    <name evidence="8" type="ORF">SPSIL_034420</name>
</gene>
<feature type="transmembrane region" description="Helical" evidence="6">
    <location>
        <begin position="137"/>
        <end position="157"/>
    </location>
</feature>
<dbReference type="InterPro" id="IPR020846">
    <property type="entry name" value="MFS_dom"/>
</dbReference>
<evidence type="ECO:0000256" key="6">
    <source>
        <dbReference type="SAM" id="Phobius"/>
    </source>
</evidence>
<feature type="transmembrane region" description="Helical" evidence="6">
    <location>
        <begin position="169"/>
        <end position="188"/>
    </location>
</feature>
<dbReference type="Pfam" id="PF07690">
    <property type="entry name" value="MFS_1"/>
    <property type="match status" value="1"/>
</dbReference>
<protein>
    <recommendedName>
        <fullName evidence="7">Major facilitator superfamily (MFS) profile domain-containing protein</fullName>
    </recommendedName>
</protein>
<keyword evidence="4 6" id="KW-1133">Transmembrane helix</keyword>
<feature type="transmembrane region" description="Helical" evidence="6">
    <location>
        <begin position="48"/>
        <end position="67"/>
    </location>
</feature>
<feature type="transmembrane region" description="Helical" evidence="6">
    <location>
        <begin position="338"/>
        <end position="361"/>
    </location>
</feature>
<feature type="transmembrane region" description="Helical" evidence="6">
    <location>
        <begin position="79"/>
        <end position="98"/>
    </location>
</feature>
<evidence type="ECO:0000256" key="3">
    <source>
        <dbReference type="ARBA" id="ARBA00022692"/>
    </source>
</evidence>
<dbReference type="PANTHER" id="PTHR23508:SF10">
    <property type="entry name" value="CARBOXYLIC ACID TRANSPORTER PROTEIN HOMOLOG"/>
    <property type="match status" value="1"/>
</dbReference>
<organism evidence="8 9">
    <name type="scientific">Sporomusa silvacetica DSM 10669</name>
    <dbReference type="NCBI Taxonomy" id="1123289"/>
    <lineage>
        <taxon>Bacteria</taxon>
        <taxon>Bacillati</taxon>
        <taxon>Bacillota</taxon>
        <taxon>Negativicutes</taxon>
        <taxon>Selenomonadales</taxon>
        <taxon>Sporomusaceae</taxon>
        <taxon>Sporomusa</taxon>
    </lineage>
</organism>
<feature type="transmembrane region" description="Helical" evidence="6">
    <location>
        <begin position="104"/>
        <end position="125"/>
    </location>
</feature>
<feature type="transmembrane region" description="Helical" evidence="6">
    <location>
        <begin position="283"/>
        <end position="301"/>
    </location>
</feature>
<evidence type="ECO:0000256" key="4">
    <source>
        <dbReference type="ARBA" id="ARBA00022989"/>
    </source>
</evidence>
<dbReference type="EMBL" id="CP155573">
    <property type="protein sequence ID" value="XFO67248.1"/>
    <property type="molecule type" value="Genomic_DNA"/>
</dbReference>
<feature type="transmembrane region" description="Helical" evidence="6">
    <location>
        <begin position="7"/>
        <end position="28"/>
    </location>
</feature>
<dbReference type="InterPro" id="IPR011701">
    <property type="entry name" value="MFS"/>
</dbReference>
<evidence type="ECO:0000259" key="7">
    <source>
        <dbReference type="PROSITE" id="PS50850"/>
    </source>
</evidence>
<evidence type="ECO:0000313" key="9">
    <source>
        <dbReference type="Proteomes" id="UP000216752"/>
    </source>
</evidence>
<proteinExistence type="predicted"/>
<evidence type="ECO:0000256" key="1">
    <source>
        <dbReference type="ARBA" id="ARBA00004651"/>
    </source>
</evidence>
<name>A0ABZ3IPC2_9FIRM</name>
<feature type="transmembrane region" description="Helical" evidence="6">
    <location>
        <begin position="253"/>
        <end position="271"/>
    </location>
</feature>
<keyword evidence="5 6" id="KW-0472">Membrane</keyword>
<dbReference type="Gene3D" id="1.20.1250.20">
    <property type="entry name" value="MFS general substrate transporter like domains"/>
    <property type="match status" value="2"/>
</dbReference>
<keyword evidence="9" id="KW-1185">Reference proteome</keyword>
<dbReference type="SUPFAM" id="SSF103473">
    <property type="entry name" value="MFS general substrate transporter"/>
    <property type="match status" value="1"/>
</dbReference>
<feature type="transmembrane region" description="Helical" evidence="6">
    <location>
        <begin position="307"/>
        <end position="326"/>
    </location>
</feature>
<reference evidence="8" key="1">
    <citation type="submission" date="2024-05" db="EMBL/GenBank/DDBJ databases">
        <title>Isolation and characterization of Sporomusa carbonis sp. nov., a carboxydotrophic hydrogenogen in the genus of Sporomusa isolated from a charcoal burning pile.</title>
        <authorList>
            <person name="Boeer T."/>
            <person name="Rosenbaum F."/>
            <person name="Eysell L."/>
            <person name="Mueller V."/>
            <person name="Daniel R."/>
            <person name="Poehlein A."/>
        </authorList>
    </citation>
    <scope>NUCLEOTIDE SEQUENCE [LARGE SCALE GENOMIC DNA]</scope>
    <source>
        <strain evidence="8">DSM 10669</strain>
    </source>
</reference>
<dbReference type="RefSeq" id="WP_094606821.1">
    <property type="nucleotide sequence ID" value="NZ_CP155573.1"/>
</dbReference>
<sequence>MKDKSHRYAITATAICFLAMGVMMLDRLSINFLMPILAPQLGLTNTDIGMLNSVFSVAWAVSAFFVAGWSDKLGYRKRILVPCLIGTGVFMAAGVICSTVTELLVVRTICGIFAGPLGALLYAIVADASLEGTFGRNVGIVNAGIGAIGATIGPIFITQLAAQYSWQNTFLVASIPTFVIVVAVILWIKEVEPKVVDAAVEQTSGNVYKDVMKFKNVPFCVIMNVLAIIGYMTVMIFAPMYLVNVAKLSVQDMGWVTSAMGVLYVVFGIATTKLSDNFGRKPVMFVCIVLSLLGPLAMYLAPGSMLATWMYVVFAGFVPAVAPFVMTIIPMESVPVRLIATSMVVAQASGDLISGAIWPIIAGKIADAAGLPFMMLVVVILMASSLVFGYFLDESNPKFRNPAKF</sequence>
<dbReference type="InterPro" id="IPR036259">
    <property type="entry name" value="MFS_trans_sf"/>
</dbReference>
<evidence type="ECO:0000313" key="8">
    <source>
        <dbReference type="EMBL" id="XFO67248.1"/>
    </source>
</evidence>
<evidence type="ECO:0000256" key="2">
    <source>
        <dbReference type="ARBA" id="ARBA00022448"/>
    </source>
</evidence>
<feature type="transmembrane region" description="Helical" evidence="6">
    <location>
        <begin position="219"/>
        <end position="241"/>
    </location>
</feature>
<feature type="transmembrane region" description="Helical" evidence="6">
    <location>
        <begin position="373"/>
        <end position="392"/>
    </location>
</feature>
<dbReference type="Proteomes" id="UP000216752">
    <property type="component" value="Chromosome"/>
</dbReference>
<keyword evidence="3 6" id="KW-0812">Transmembrane</keyword>
<accession>A0ABZ3IPC2</accession>
<comment type="subcellular location">
    <subcellularLocation>
        <location evidence="1">Cell membrane</location>
        <topology evidence="1">Multi-pass membrane protein</topology>
    </subcellularLocation>
</comment>
<evidence type="ECO:0000256" key="5">
    <source>
        <dbReference type="ARBA" id="ARBA00023136"/>
    </source>
</evidence>